<evidence type="ECO:0000313" key="3">
    <source>
        <dbReference type="Proteomes" id="UP001370758"/>
    </source>
</evidence>
<gene>
    <name evidence="2" type="ORF">TWF481_000554</name>
</gene>
<feature type="region of interest" description="Disordered" evidence="1">
    <location>
        <begin position="302"/>
        <end position="352"/>
    </location>
</feature>
<dbReference type="Proteomes" id="UP001370758">
    <property type="component" value="Unassembled WGS sequence"/>
</dbReference>
<protein>
    <submittedName>
        <fullName evidence="2">Uncharacterized protein</fullName>
    </submittedName>
</protein>
<evidence type="ECO:0000256" key="1">
    <source>
        <dbReference type="SAM" id="MobiDB-lite"/>
    </source>
</evidence>
<organism evidence="2 3">
    <name type="scientific">Arthrobotrys musiformis</name>
    <dbReference type="NCBI Taxonomy" id="47236"/>
    <lineage>
        <taxon>Eukaryota</taxon>
        <taxon>Fungi</taxon>
        <taxon>Dikarya</taxon>
        <taxon>Ascomycota</taxon>
        <taxon>Pezizomycotina</taxon>
        <taxon>Orbiliomycetes</taxon>
        <taxon>Orbiliales</taxon>
        <taxon>Orbiliaceae</taxon>
        <taxon>Arthrobotrys</taxon>
    </lineage>
</organism>
<evidence type="ECO:0000313" key="2">
    <source>
        <dbReference type="EMBL" id="KAK6511645.1"/>
    </source>
</evidence>
<sequence length="382" mass="43878">MPISIQRTFEDFCARMEFDIMENAARLDPMEDRITEMRRKIFVFFHAHLQELKDCRQAQNELGYVIRMTYSMRETELSALMEKRRRLLYAWSVGYWNDFQKLQLEFRGLSRRYNDKVALLEKHWNTIQKASENESSKFYSRLRDRGMFDTLQTSLVGMQKVNEQLAPAIQRFNELESVALKAKELVWKIYEIPNLMQKRKTKGGWKGMGWELLIRINQDWANELGMLNVNFVRHKNPGIDFTDIDSPEAETCKALRMINKVFGGLRGYEQGVRVKEADGQTKGIDTITENPTSIAGGKVFTEQHRRRSNNGSRPTVQAPLDMASDSSPDPTPRKVIDNSPLLRGSESGVDEDGAMSFSCSPIVGSSDCSSSIVFLADRMDVD</sequence>
<keyword evidence="3" id="KW-1185">Reference proteome</keyword>
<reference evidence="2 3" key="1">
    <citation type="submission" date="2023-08" db="EMBL/GenBank/DDBJ databases">
        <authorList>
            <person name="Palmer J.M."/>
        </authorList>
    </citation>
    <scope>NUCLEOTIDE SEQUENCE [LARGE SCALE GENOMIC DNA]</scope>
    <source>
        <strain evidence="2 3">TWF481</strain>
    </source>
</reference>
<proteinExistence type="predicted"/>
<accession>A0AAV9WPH4</accession>
<dbReference type="AlphaFoldDB" id="A0AAV9WPH4"/>
<comment type="caution">
    <text evidence="2">The sequence shown here is derived from an EMBL/GenBank/DDBJ whole genome shotgun (WGS) entry which is preliminary data.</text>
</comment>
<dbReference type="EMBL" id="JAVHJL010000001">
    <property type="protein sequence ID" value="KAK6511645.1"/>
    <property type="molecule type" value="Genomic_DNA"/>
</dbReference>
<name>A0AAV9WPH4_9PEZI</name>